<evidence type="ECO:0000313" key="7">
    <source>
        <dbReference type="EMBL" id="MFD2203878.1"/>
    </source>
</evidence>
<keyword evidence="5 6" id="KW-0456">Lyase</keyword>
<dbReference type="InterPro" id="IPR015422">
    <property type="entry name" value="PyrdxlP-dep_Trfase_small"/>
</dbReference>
<evidence type="ECO:0000256" key="3">
    <source>
        <dbReference type="ARBA" id="ARBA00022793"/>
    </source>
</evidence>
<comment type="similarity">
    <text evidence="2 6">Belongs to the group II decarboxylase family.</text>
</comment>
<comment type="cofactor">
    <cofactor evidence="1 6">
        <name>pyridoxal 5'-phosphate</name>
        <dbReference type="ChEBI" id="CHEBI:597326"/>
    </cofactor>
</comment>
<dbReference type="InterPro" id="IPR010977">
    <property type="entry name" value="Aromatic_deC"/>
</dbReference>
<dbReference type="InterPro" id="IPR015421">
    <property type="entry name" value="PyrdxlP-dep_Trfase_major"/>
</dbReference>
<dbReference type="PANTHER" id="PTHR11999:SF70">
    <property type="entry name" value="MIP05841P"/>
    <property type="match status" value="1"/>
</dbReference>
<gene>
    <name evidence="7" type="ORF">ACFSKV_20040</name>
</gene>
<evidence type="ECO:0000313" key="8">
    <source>
        <dbReference type="Proteomes" id="UP001597414"/>
    </source>
</evidence>
<evidence type="ECO:0000256" key="5">
    <source>
        <dbReference type="ARBA" id="ARBA00023239"/>
    </source>
</evidence>
<sequence>MDSLINKIKKQEEISNHLEINQKQRKQLWEQVNAFVDQYLEELPDAKAFNSKQLKSNAFQITGQPKTINAILEIFREEVSETGIRASSGKHLGYIPGGGIYTASLGDYLAAITNEYAGIGYASPGAVAMENEVLQWLKKLFSFPETAVGNLASGGSISNLIALTAARDKFGIKNEKIRNSVIYLSPHTHHCIQKSLKIIGLEDVIMRYVKLDDHFKMDTEDLERQIQSDQSEGLFPFLVIGSAGTTDVGAVDPLDEIAAITQKNGLWFHIDGAYGGFFILTSKKELFRGIEKADSLVIDPHKSLFIPYGLGAVLVKDANAVLQSNLYLANYMQDAFTEDLIKDPANVSPELTKHFRALRIWLPLQLHGIAPFIANLEEKLLLTDYFRELLKASGFQVGPEPDLSVSYFWYPFPGDQNAFNRRLLNYIHEDGTAFLSSTLLNDKFVIRIVILSFRTKKESIDKAMEMIESCLRKTKIEFGVIF</sequence>
<dbReference type="Pfam" id="PF00282">
    <property type="entry name" value="Pyridoxal_deC"/>
    <property type="match status" value="1"/>
</dbReference>
<proteinExistence type="inferred from homology"/>
<dbReference type="RefSeq" id="WP_380806966.1">
    <property type="nucleotide sequence ID" value="NZ_JBHUIV010000034.1"/>
</dbReference>
<reference evidence="8" key="1">
    <citation type="journal article" date="2019" name="Int. J. Syst. Evol. Microbiol.">
        <title>The Global Catalogue of Microorganisms (GCM) 10K type strain sequencing project: providing services to taxonomists for standard genome sequencing and annotation.</title>
        <authorList>
            <consortium name="The Broad Institute Genomics Platform"/>
            <consortium name="The Broad Institute Genome Sequencing Center for Infectious Disease"/>
            <person name="Wu L."/>
            <person name="Ma J."/>
        </authorList>
    </citation>
    <scope>NUCLEOTIDE SEQUENCE [LARGE SCALE GENOMIC DNA]</scope>
    <source>
        <strain evidence="8">KCTC 19812</strain>
    </source>
</reference>
<keyword evidence="3" id="KW-0210">Decarboxylase</keyword>
<evidence type="ECO:0000256" key="1">
    <source>
        <dbReference type="ARBA" id="ARBA00001933"/>
    </source>
</evidence>
<name>A0ABW5BCM2_9BACT</name>
<dbReference type="PRINTS" id="PR00800">
    <property type="entry name" value="YHDCRBOXLASE"/>
</dbReference>
<comment type="caution">
    <text evidence="7">The sequence shown here is derived from an EMBL/GenBank/DDBJ whole genome shotgun (WGS) entry which is preliminary data.</text>
</comment>
<protein>
    <submittedName>
        <fullName evidence="7">Pyridoxal phosphate-dependent decarboxylase family protein</fullName>
    </submittedName>
</protein>
<keyword evidence="4 6" id="KW-0663">Pyridoxal phosphate</keyword>
<dbReference type="Gene3D" id="3.40.640.10">
    <property type="entry name" value="Type I PLP-dependent aspartate aminotransferase-like (Major domain)"/>
    <property type="match status" value="1"/>
</dbReference>
<dbReference type="EMBL" id="JBHUIV010000034">
    <property type="protein sequence ID" value="MFD2203878.1"/>
    <property type="molecule type" value="Genomic_DNA"/>
</dbReference>
<organism evidence="7 8">
    <name type="scientific">Shivajiella indica</name>
    <dbReference type="NCBI Taxonomy" id="872115"/>
    <lineage>
        <taxon>Bacteria</taxon>
        <taxon>Pseudomonadati</taxon>
        <taxon>Bacteroidota</taxon>
        <taxon>Cytophagia</taxon>
        <taxon>Cytophagales</taxon>
        <taxon>Cyclobacteriaceae</taxon>
        <taxon>Shivajiella</taxon>
    </lineage>
</organism>
<dbReference type="Gene3D" id="3.90.1150.10">
    <property type="entry name" value="Aspartate Aminotransferase, domain 1"/>
    <property type="match status" value="1"/>
</dbReference>
<dbReference type="InterPro" id="IPR015424">
    <property type="entry name" value="PyrdxlP-dep_Trfase"/>
</dbReference>
<dbReference type="InterPro" id="IPR002129">
    <property type="entry name" value="PyrdxlP-dep_de-COase"/>
</dbReference>
<dbReference type="SUPFAM" id="SSF53383">
    <property type="entry name" value="PLP-dependent transferases"/>
    <property type="match status" value="1"/>
</dbReference>
<accession>A0ABW5BCM2</accession>
<dbReference type="PANTHER" id="PTHR11999">
    <property type="entry name" value="GROUP II PYRIDOXAL-5-PHOSPHATE DECARBOXYLASE"/>
    <property type="match status" value="1"/>
</dbReference>
<evidence type="ECO:0000256" key="4">
    <source>
        <dbReference type="ARBA" id="ARBA00022898"/>
    </source>
</evidence>
<evidence type="ECO:0000256" key="2">
    <source>
        <dbReference type="ARBA" id="ARBA00009533"/>
    </source>
</evidence>
<keyword evidence="8" id="KW-1185">Reference proteome</keyword>
<dbReference type="Proteomes" id="UP001597414">
    <property type="component" value="Unassembled WGS sequence"/>
</dbReference>
<evidence type="ECO:0000256" key="6">
    <source>
        <dbReference type="RuleBase" id="RU000382"/>
    </source>
</evidence>